<evidence type="ECO:0000313" key="3">
    <source>
        <dbReference type="Proteomes" id="UP001500200"/>
    </source>
</evidence>
<keyword evidence="3" id="KW-1185">Reference proteome</keyword>
<evidence type="ECO:0000313" key="2">
    <source>
        <dbReference type="EMBL" id="GAA5199090.1"/>
    </source>
</evidence>
<organism evidence="2 3">
    <name type="scientific">Arthrobacter gyeryongensis</name>
    <dbReference type="NCBI Taxonomy" id="1650592"/>
    <lineage>
        <taxon>Bacteria</taxon>
        <taxon>Bacillati</taxon>
        <taxon>Actinomycetota</taxon>
        <taxon>Actinomycetes</taxon>
        <taxon>Micrococcales</taxon>
        <taxon>Micrococcaceae</taxon>
        <taxon>Arthrobacter</taxon>
    </lineage>
</organism>
<comment type="caution">
    <text evidence="2">The sequence shown here is derived from an EMBL/GenBank/DDBJ whole genome shotgun (WGS) entry which is preliminary data.</text>
</comment>
<name>A0ABP9SPE8_9MICC</name>
<feature type="region of interest" description="Disordered" evidence="1">
    <location>
        <begin position="84"/>
        <end position="115"/>
    </location>
</feature>
<evidence type="ECO:0000256" key="1">
    <source>
        <dbReference type="SAM" id="MobiDB-lite"/>
    </source>
</evidence>
<sequence>MSLKDEWDRLDSGTRRWLLENPACLVLPPAMSAKFGKDARTDIACDRHGQVVLSPEDHDFIREKAEAAGIIRVPQTEYRFFDTAPLPTIRTAPPERAPQRNRMKSSKTSGPPKTQ</sequence>
<protein>
    <submittedName>
        <fullName evidence="2">Uncharacterized protein</fullName>
    </submittedName>
</protein>
<dbReference type="EMBL" id="BAABKK010000028">
    <property type="protein sequence ID" value="GAA5199090.1"/>
    <property type="molecule type" value="Genomic_DNA"/>
</dbReference>
<feature type="compositionally biased region" description="Polar residues" evidence="1">
    <location>
        <begin position="106"/>
        <end position="115"/>
    </location>
</feature>
<dbReference type="RefSeq" id="WP_345451693.1">
    <property type="nucleotide sequence ID" value="NZ_BAABKK010000028.1"/>
</dbReference>
<reference evidence="3" key="1">
    <citation type="journal article" date="2019" name="Int. J. Syst. Evol. Microbiol.">
        <title>The Global Catalogue of Microorganisms (GCM) 10K type strain sequencing project: providing services to taxonomists for standard genome sequencing and annotation.</title>
        <authorList>
            <consortium name="The Broad Institute Genomics Platform"/>
            <consortium name="The Broad Institute Genome Sequencing Center for Infectious Disease"/>
            <person name="Wu L."/>
            <person name="Ma J."/>
        </authorList>
    </citation>
    <scope>NUCLEOTIDE SEQUENCE [LARGE SCALE GENOMIC DNA]</scope>
    <source>
        <strain evidence="3">JCM 18514</strain>
    </source>
</reference>
<dbReference type="Proteomes" id="UP001500200">
    <property type="component" value="Unassembled WGS sequence"/>
</dbReference>
<gene>
    <name evidence="2" type="ORF">GCM10023346_37990</name>
</gene>
<proteinExistence type="predicted"/>
<accession>A0ABP9SPE8</accession>